<name>A0A1V8TAQ9_9PEZI</name>
<comment type="caution">
    <text evidence="2">The sequence shown here is derived from an EMBL/GenBank/DDBJ whole genome shotgun (WGS) entry which is preliminary data.</text>
</comment>
<dbReference type="Proteomes" id="UP000192596">
    <property type="component" value="Unassembled WGS sequence"/>
</dbReference>
<dbReference type="STRING" id="1507870.A0A1V8TAQ9"/>
<dbReference type="OrthoDB" id="5421421at2759"/>
<keyword evidence="3" id="KW-1185">Reference proteome</keyword>
<proteinExistence type="predicted"/>
<gene>
    <name evidence="2" type="ORF">B0A48_06320</name>
</gene>
<evidence type="ECO:0000313" key="2">
    <source>
        <dbReference type="EMBL" id="OQO08450.1"/>
    </source>
</evidence>
<protein>
    <submittedName>
        <fullName evidence="2">Uncharacterized protein</fullName>
    </submittedName>
</protein>
<evidence type="ECO:0000313" key="3">
    <source>
        <dbReference type="Proteomes" id="UP000192596"/>
    </source>
</evidence>
<reference evidence="3" key="1">
    <citation type="submission" date="2017-03" db="EMBL/GenBank/DDBJ databases">
        <title>Genomes of endolithic fungi from Antarctica.</title>
        <authorList>
            <person name="Coleine C."/>
            <person name="Masonjones S."/>
            <person name="Stajich J.E."/>
        </authorList>
    </citation>
    <scope>NUCLEOTIDE SEQUENCE [LARGE SCALE GENOMIC DNA]</scope>
    <source>
        <strain evidence="3">CCFEE 5527</strain>
    </source>
</reference>
<dbReference type="EMBL" id="NAJO01000012">
    <property type="protein sequence ID" value="OQO08450.1"/>
    <property type="molecule type" value="Genomic_DNA"/>
</dbReference>
<dbReference type="AlphaFoldDB" id="A0A1V8TAQ9"/>
<organism evidence="2 3">
    <name type="scientific">Cryoendolithus antarcticus</name>
    <dbReference type="NCBI Taxonomy" id="1507870"/>
    <lineage>
        <taxon>Eukaryota</taxon>
        <taxon>Fungi</taxon>
        <taxon>Dikarya</taxon>
        <taxon>Ascomycota</taxon>
        <taxon>Pezizomycotina</taxon>
        <taxon>Dothideomycetes</taxon>
        <taxon>Dothideomycetidae</taxon>
        <taxon>Cladosporiales</taxon>
        <taxon>Cladosporiaceae</taxon>
        <taxon>Cryoendolithus</taxon>
    </lineage>
</organism>
<accession>A0A1V8TAQ9</accession>
<sequence length="229" mass="25507">MALEKLAEMSKLLLTRLVNLSSSQRSPELVPLHRALHDASQAADAAIAYRLDGESSDDEDEAVYGNSQSDSSEEDISDIVQDLIDLSPALMTAPPTTNIRRVPEDDLLRKSTLVSTDTGSEDDLFLLQLRERENLPWEDVIARFRKDKGKGFQVAALQMRYKQLHQRLTASEVAGEQSAAHVSYSTALSSLGGSKERKYVQDVRAHMLTHQTHRPEKCPAQTCEYLEGL</sequence>
<dbReference type="InParanoid" id="A0A1V8TAQ9"/>
<feature type="region of interest" description="Disordered" evidence="1">
    <location>
        <begin position="53"/>
        <end position="73"/>
    </location>
</feature>
<evidence type="ECO:0000256" key="1">
    <source>
        <dbReference type="SAM" id="MobiDB-lite"/>
    </source>
</evidence>